<dbReference type="RefSeq" id="WP_307903629.1">
    <property type="nucleotide sequence ID" value="NZ_AP027059.1"/>
</dbReference>
<evidence type="ECO:0000256" key="4">
    <source>
        <dbReference type="ARBA" id="ARBA00023136"/>
    </source>
</evidence>
<dbReference type="AlphaFoldDB" id="A0AAU9DQL5"/>
<protein>
    <recommendedName>
        <fullName evidence="8">CvpA family protein</fullName>
    </recommendedName>
</protein>
<evidence type="ECO:0000256" key="3">
    <source>
        <dbReference type="ARBA" id="ARBA00022989"/>
    </source>
</evidence>
<dbReference type="Pfam" id="PF02674">
    <property type="entry name" value="Colicin_V"/>
    <property type="match status" value="1"/>
</dbReference>
<dbReference type="EMBL" id="AP027059">
    <property type="protein sequence ID" value="BDU50773.1"/>
    <property type="molecule type" value="Genomic_DNA"/>
</dbReference>
<dbReference type="KEGG" id="haby:HLVA_13420"/>
<evidence type="ECO:0000256" key="1">
    <source>
        <dbReference type="ARBA" id="ARBA00004141"/>
    </source>
</evidence>
<evidence type="ECO:0000313" key="7">
    <source>
        <dbReference type="Proteomes" id="UP001321582"/>
    </source>
</evidence>
<dbReference type="PANTHER" id="PTHR37306:SF1">
    <property type="entry name" value="COLICIN V PRODUCTION PROTEIN"/>
    <property type="match status" value="1"/>
</dbReference>
<evidence type="ECO:0000256" key="5">
    <source>
        <dbReference type="SAM" id="Phobius"/>
    </source>
</evidence>
<sequence>MYIDSIIIAIIALSMIIGIFKGFILEFFSLFGGLISILIAKRISGNIYLIVFGSKHIKNNTNYLIVYVLTILVSYIIMYMIILLLKKFFHTILLGWLDRVLGGLAGFLKGSFIAIVILLVMAAISNFNDQFHKELYKSYSGKAISKISPKLVSLMPKNLEEEVKKFNTNINIEEIINKSVKKNVKFKDLKNIDTKKILKNSKNEKEINDILQKALKGEVK</sequence>
<feature type="transmembrane region" description="Helical" evidence="5">
    <location>
        <begin position="7"/>
        <end position="24"/>
    </location>
</feature>
<feature type="transmembrane region" description="Helical" evidence="5">
    <location>
        <begin position="30"/>
        <end position="52"/>
    </location>
</feature>
<evidence type="ECO:0008006" key="8">
    <source>
        <dbReference type="Google" id="ProtNLM"/>
    </source>
</evidence>
<keyword evidence="3 5" id="KW-1133">Transmembrane helix</keyword>
<evidence type="ECO:0000256" key="2">
    <source>
        <dbReference type="ARBA" id="ARBA00022692"/>
    </source>
</evidence>
<dbReference type="GO" id="GO:0009403">
    <property type="term" value="P:toxin biosynthetic process"/>
    <property type="evidence" value="ECO:0007669"/>
    <property type="project" value="InterPro"/>
</dbReference>
<keyword evidence="7" id="KW-1185">Reference proteome</keyword>
<keyword evidence="2 5" id="KW-0812">Transmembrane</keyword>
<gene>
    <name evidence="6" type="ORF">HLVA_13420</name>
</gene>
<accession>A0AAU9DQL5</accession>
<proteinExistence type="predicted"/>
<organism evidence="6 7">
    <name type="scientific">Haliovirga abyssi</name>
    <dbReference type="NCBI Taxonomy" id="2996794"/>
    <lineage>
        <taxon>Bacteria</taxon>
        <taxon>Fusobacteriati</taxon>
        <taxon>Fusobacteriota</taxon>
        <taxon>Fusobacteriia</taxon>
        <taxon>Fusobacteriales</taxon>
        <taxon>Haliovirgaceae</taxon>
        <taxon>Haliovirga</taxon>
    </lineage>
</organism>
<feature type="transmembrane region" description="Helical" evidence="5">
    <location>
        <begin position="64"/>
        <end position="85"/>
    </location>
</feature>
<feature type="transmembrane region" description="Helical" evidence="5">
    <location>
        <begin position="105"/>
        <end position="127"/>
    </location>
</feature>
<keyword evidence="4 5" id="KW-0472">Membrane</keyword>
<dbReference type="GO" id="GO:0016020">
    <property type="term" value="C:membrane"/>
    <property type="evidence" value="ECO:0007669"/>
    <property type="project" value="UniProtKB-SubCell"/>
</dbReference>
<dbReference type="PANTHER" id="PTHR37306">
    <property type="entry name" value="COLICIN V PRODUCTION PROTEIN"/>
    <property type="match status" value="1"/>
</dbReference>
<dbReference type="Proteomes" id="UP001321582">
    <property type="component" value="Chromosome"/>
</dbReference>
<evidence type="ECO:0000313" key="6">
    <source>
        <dbReference type="EMBL" id="BDU50773.1"/>
    </source>
</evidence>
<reference evidence="6 7" key="1">
    <citation type="submission" date="2022-11" db="EMBL/GenBank/DDBJ databases">
        <title>Haliovirga abyssi gen. nov., sp. nov., a mesophilic fermentative bacterium isolated from the Iheya North hydrothermal field and the proposal of Haliovirgaceae fam. nov.</title>
        <authorList>
            <person name="Miyazaki U."/>
            <person name="Tame A."/>
            <person name="Miyazaki J."/>
            <person name="Takai K."/>
            <person name="Sawayama S."/>
            <person name="Kitajima M."/>
            <person name="Okamoto A."/>
            <person name="Nakagawa S."/>
        </authorList>
    </citation>
    <scope>NUCLEOTIDE SEQUENCE [LARGE SCALE GENOMIC DNA]</scope>
    <source>
        <strain evidence="6 7">IC12</strain>
    </source>
</reference>
<comment type="subcellular location">
    <subcellularLocation>
        <location evidence="1">Membrane</location>
        <topology evidence="1">Multi-pass membrane protein</topology>
    </subcellularLocation>
</comment>
<dbReference type="InterPro" id="IPR003825">
    <property type="entry name" value="Colicin-V_CvpA"/>
</dbReference>
<name>A0AAU9DQL5_9FUSO</name>